<dbReference type="InterPro" id="IPR051447">
    <property type="entry name" value="Lipoprotein-release_system"/>
</dbReference>
<evidence type="ECO:0000259" key="9">
    <source>
        <dbReference type="Pfam" id="PF12704"/>
    </source>
</evidence>
<feature type="transmembrane region" description="Helical" evidence="7">
    <location>
        <begin position="333"/>
        <end position="359"/>
    </location>
</feature>
<sequence>MSKQYRHNINTDISITYVIANKKSTAVAALGVTIGTAIFIFMNSMGSGFVKKSNEAIFNSSPHIRIYKEDEISKPLVNTDDNSLAIISNPMVLPKSDRIVNVQKITEMLKAHPEVTIVTPEIILKVFYKSGISQIPGDASGVNIIEAGSMFNIKNSMVQGTMEDLENQPNGILLGTGLASKMNVKTGDNITVTSSKNRTKIMKVSGLFKTRNSIVDKTKSYISLQAAQQLSGESSDYAASIDVNINDFNKASDYSEEFSALTGYKAEDWKAANSDQLSGFKMRSIIIFAMSLSILIVAGFGTYTILNMTISQRINDIAILKALGFRGPDVIRIFVLQGTLIGLMGLAAGLILASFLVYLASNIYMGPDEGYFPIIFDFSVFLNGILFGLIISFLASYLPARKAANVDPVSIFRK</sequence>
<evidence type="ECO:0000256" key="6">
    <source>
        <dbReference type="ARBA" id="ARBA00023136"/>
    </source>
</evidence>
<keyword evidence="4 7" id="KW-0812">Transmembrane</keyword>
<feature type="domain" description="MacB-like periplasmic core" evidence="9">
    <location>
        <begin position="25"/>
        <end position="256"/>
    </location>
</feature>
<feature type="domain" description="ABC3 transporter permease C-terminal" evidence="8">
    <location>
        <begin position="289"/>
        <end position="408"/>
    </location>
</feature>
<organism evidence="10 11">
    <name type="scientific">Flavobacterium procerum</name>
    <dbReference type="NCBI Taxonomy" id="1455569"/>
    <lineage>
        <taxon>Bacteria</taxon>
        <taxon>Pseudomonadati</taxon>
        <taxon>Bacteroidota</taxon>
        <taxon>Flavobacteriia</taxon>
        <taxon>Flavobacteriales</taxon>
        <taxon>Flavobacteriaceae</taxon>
        <taxon>Flavobacterium</taxon>
    </lineage>
</organism>
<feature type="transmembrane region" description="Helical" evidence="7">
    <location>
        <begin position="24"/>
        <end position="42"/>
    </location>
</feature>
<name>A0ABV6BUW6_9FLAO</name>
<gene>
    <name evidence="10" type="ORF">ACFFLS_19470</name>
</gene>
<dbReference type="EMBL" id="JBHLYW010000019">
    <property type="protein sequence ID" value="MFC0079236.1"/>
    <property type="molecule type" value="Genomic_DNA"/>
</dbReference>
<evidence type="ECO:0000313" key="11">
    <source>
        <dbReference type="Proteomes" id="UP001589734"/>
    </source>
</evidence>
<comment type="subcellular location">
    <subcellularLocation>
        <location evidence="1">Cell membrane</location>
        <topology evidence="1">Multi-pass membrane protein</topology>
    </subcellularLocation>
</comment>
<feature type="transmembrane region" description="Helical" evidence="7">
    <location>
        <begin position="371"/>
        <end position="398"/>
    </location>
</feature>
<keyword evidence="3" id="KW-1003">Cell membrane</keyword>
<evidence type="ECO:0000256" key="7">
    <source>
        <dbReference type="SAM" id="Phobius"/>
    </source>
</evidence>
<keyword evidence="6 7" id="KW-0472">Membrane</keyword>
<dbReference type="InterPro" id="IPR003838">
    <property type="entry name" value="ABC3_permease_C"/>
</dbReference>
<dbReference type="RefSeq" id="WP_379682452.1">
    <property type="nucleotide sequence ID" value="NZ_JBHLYW010000019.1"/>
</dbReference>
<dbReference type="Pfam" id="PF02687">
    <property type="entry name" value="FtsX"/>
    <property type="match status" value="1"/>
</dbReference>
<feature type="transmembrane region" description="Helical" evidence="7">
    <location>
        <begin position="285"/>
        <end position="306"/>
    </location>
</feature>
<evidence type="ECO:0000313" key="10">
    <source>
        <dbReference type="EMBL" id="MFC0079236.1"/>
    </source>
</evidence>
<accession>A0ABV6BUW6</accession>
<evidence type="ECO:0000256" key="3">
    <source>
        <dbReference type="ARBA" id="ARBA00022475"/>
    </source>
</evidence>
<dbReference type="PANTHER" id="PTHR30489">
    <property type="entry name" value="LIPOPROTEIN-RELEASING SYSTEM TRANSMEMBRANE PROTEIN LOLE"/>
    <property type="match status" value="1"/>
</dbReference>
<reference evidence="10 11" key="1">
    <citation type="submission" date="2024-09" db="EMBL/GenBank/DDBJ databases">
        <authorList>
            <person name="Sun Q."/>
            <person name="Mori K."/>
        </authorList>
    </citation>
    <scope>NUCLEOTIDE SEQUENCE [LARGE SCALE GENOMIC DNA]</scope>
    <source>
        <strain evidence="10 11">CGMCC 1.12926</strain>
    </source>
</reference>
<dbReference type="InterPro" id="IPR025857">
    <property type="entry name" value="MacB_PCD"/>
</dbReference>
<comment type="similarity">
    <text evidence="2">Belongs to the ABC-4 integral membrane protein family. LolC/E subfamily.</text>
</comment>
<evidence type="ECO:0000256" key="4">
    <source>
        <dbReference type="ARBA" id="ARBA00022692"/>
    </source>
</evidence>
<dbReference type="PANTHER" id="PTHR30489:SF0">
    <property type="entry name" value="LIPOPROTEIN-RELEASING SYSTEM TRANSMEMBRANE PROTEIN LOLE"/>
    <property type="match status" value="1"/>
</dbReference>
<keyword evidence="5 7" id="KW-1133">Transmembrane helix</keyword>
<keyword evidence="11" id="KW-1185">Reference proteome</keyword>
<dbReference type="Pfam" id="PF12704">
    <property type="entry name" value="MacB_PCD"/>
    <property type="match status" value="1"/>
</dbReference>
<evidence type="ECO:0000256" key="1">
    <source>
        <dbReference type="ARBA" id="ARBA00004651"/>
    </source>
</evidence>
<evidence type="ECO:0000259" key="8">
    <source>
        <dbReference type="Pfam" id="PF02687"/>
    </source>
</evidence>
<evidence type="ECO:0000256" key="2">
    <source>
        <dbReference type="ARBA" id="ARBA00005236"/>
    </source>
</evidence>
<proteinExistence type="inferred from homology"/>
<dbReference type="Proteomes" id="UP001589734">
    <property type="component" value="Unassembled WGS sequence"/>
</dbReference>
<protein>
    <submittedName>
        <fullName evidence="10">ABC transporter permease</fullName>
    </submittedName>
</protein>
<evidence type="ECO:0000256" key="5">
    <source>
        <dbReference type="ARBA" id="ARBA00022989"/>
    </source>
</evidence>
<comment type="caution">
    <text evidence="10">The sequence shown here is derived from an EMBL/GenBank/DDBJ whole genome shotgun (WGS) entry which is preliminary data.</text>
</comment>